<protein>
    <recommendedName>
        <fullName evidence="2">Retrotransposon gag domain-containing protein</fullName>
    </recommendedName>
</protein>
<evidence type="ECO:0000256" key="1">
    <source>
        <dbReference type="SAM" id="SignalP"/>
    </source>
</evidence>
<proteinExistence type="predicted"/>
<name>A0AAE0QWK2_9TELE</name>
<feature type="domain" description="Retrotransposon gag" evidence="2">
    <location>
        <begin position="140"/>
        <end position="198"/>
    </location>
</feature>
<comment type="caution">
    <text evidence="3">The sequence shown here is derived from an EMBL/GenBank/DDBJ whole genome shotgun (WGS) entry which is preliminary data.</text>
</comment>
<dbReference type="EMBL" id="JAUCMX010000009">
    <property type="protein sequence ID" value="KAK3535056.1"/>
    <property type="molecule type" value="Genomic_DNA"/>
</dbReference>
<keyword evidence="1" id="KW-0732">Signal</keyword>
<feature type="chain" id="PRO_5042009560" description="Retrotransposon gag domain-containing protein" evidence="1">
    <location>
        <begin position="22"/>
        <end position="219"/>
    </location>
</feature>
<dbReference type="Pfam" id="PF03732">
    <property type="entry name" value="Retrotrans_gag"/>
    <property type="match status" value="1"/>
</dbReference>
<dbReference type="AlphaFoldDB" id="A0AAE0QWK2"/>
<evidence type="ECO:0000313" key="4">
    <source>
        <dbReference type="Proteomes" id="UP001274896"/>
    </source>
</evidence>
<dbReference type="InterPro" id="IPR005162">
    <property type="entry name" value="Retrotrans_gag_dom"/>
</dbReference>
<dbReference type="Proteomes" id="UP001274896">
    <property type="component" value="Unassembled WGS sequence"/>
</dbReference>
<feature type="signal peptide" evidence="1">
    <location>
        <begin position="1"/>
        <end position="21"/>
    </location>
</feature>
<keyword evidence="4" id="KW-1185">Reference proteome</keyword>
<organism evidence="3 4">
    <name type="scientific">Hemibagrus guttatus</name>
    <dbReference type="NCBI Taxonomy" id="175788"/>
    <lineage>
        <taxon>Eukaryota</taxon>
        <taxon>Metazoa</taxon>
        <taxon>Chordata</taxon>
        <taxon>Craniata</taxon>
        <taxon>Vertebrata</taxon>
        <taxon>Euteleostomi</taxon>
        <taxon>Actinopterygii</taxon>
        <taxon>Neopterygii</taxon>
        <taxon>Teleostei</taxon>
        <taxon>Ostariophysi</taxon>
        <taxon>Siluriformes</taxon>
        <taxon>Bagridae</taxon>
        <taxon>Hemibagrus</taxon>
    </lineage>
</organism>
<evidence type="ECO:0000259" key="2">
    <source>
        <dbReference type="Pfam" id="PF03732"/>
    </source>
</evidence>
<reference evidence="3" key="1">
    <citation type="submission" date="2023-06" db="EMBL/GenBank/DDBJ databases">
        <title>Male Hemibagrus guttatus genome.</title>
        <authorList>
            <person name="Bian C."/>
        </authorList>
    </citation>
    <scope>NUCLEOTIDE SEQUENCE</scope>
    <source>
        <strain evidence="3">Male_cb2023</strain>
        <tissue evidence="3">Muscle</tissue>
    </source>
</reference>
<gene>
    <name evidence="3" type="ORF">QTP70_002587</name>
</gene>
<evidence type="ECO:0000313" key="3">
    <source>
        <dbReference type="EMBL" id="KAK3535056.1"/>
    </source>
</evidence>
<accession>A0AAE0QWK2</accession>
<sequence length="219" mass="24027">MLMLMRLQVQFILKVFIGVESESGLCAGHSSSSTPTFSSTPCPCGALSFEHRNIVMLEQCLSSSEGKLCKRADASVLRPVSEDVPSSAIRRTSYVDGNDMPGSLHGNRTEKEWRALDLALAVWDSDPQIKSAADYFAGQICKVFEYPVGGKDVSAHLMELHQGSERAADYAIKFHMLTTQSGWKDAALLAVFREGLNPALQAEMKSFKLPERTPLNPCN</sequence>